<gene>
    <name evidence="2" type="ORF">F5890DRAFT_1532414</name>
</gene>
<dbReference type="AlphaFoldDB" id="A0AA38PUR6"/>
<dbReference type="EMBL" id="MU802084">
    <property type="protein sequence ID" value="KAJ3981977.1"/>
    <property type="molecule type" value="Genomic_DNA"/>
</dbReference>
<reference evidence="2" key="1">
    <citation type="submission" date="2022-08" db="EMBL/GenBank/DDBJ databases">
        <authorList>
            <consortium name="DOE Joint Genome Institute"/>
            <person name="Min B."/>
            <person name="Riley R."/>
            <person name="Sierra-Patev S."/>
            <person name="Naranjo-Ortiz M."/>
            <person name="Looney B."/>
            <person name="Konkel Z."/>
            <person name="Slot J.C."/>
            <person name="Sakamoto Y."/>
            <person name="Steenwyk J.L."/>
            <person name="Rokas A."/>
            <person name="Carro J."/>
            <person name="Camarero S."/>
            <person name="Ferreira P."/>
            <person name="Molpeceres G."/>
            <person name="Ruiz-Duenas F.J."/>
            <person name="Serrano A."/>
            <person name="Henrissat B."/>
            <person name="Drula E."/>
            <person name="Hughes K.W."/>
            <person name="Mata J.L."/>
            <person name="Ishikawa N.K."/>
            <person name="Vargas-Isla R."/>
            <person name="Ushijima S."/>
            <person name="Smith C.A."/>
            <person name="Ahrendt S."/>
            <person name="Andreopoulos W."/>
            <person name="He G."/>
            <person name="Labutti K."/>
            <person name="Lipzen A."/>
            <person name="Ng V."/>
            <person name="Sandor L."/>
            <person name="Barry K."/>
            <person name="Martinez A.T."/>
            <person name="Xiao Y."/>
            <person name="Gibbons J.G."/>
            <person name="Terashima K."/>
            <person name="Hibbett D.S."/>
            <person name="Grigoriev I.V."/>
        </authorList>
    </citation>
    <scope>NUCLEOTIDE SEQUENCE</scope>
    <source>
        <strain evidence="2">TFB7829</strain>
    </source>
</reference>
<accession>A0AA38PUR6</accession>
<evidence type="ECO:0000256" key="1">
    <source>
        <dbReference type="SAM" id="Phobius"/>
    </source>
</evidence>
<evidence type="ECO:0000313" key="2">
    <source>
        <dbReference type="EMBL" id="KAJ3981977.1"/>
    </source>
</evidence>
<feature type="transmembrane region" description="Helical" evidence="1">
    <location>
        <begin position="57"/>
        <end position="80"/>
    </location>
</feature>
<proteinExistence type="predicted"/>
<dbReference type="Proteomes" id="UP001163850">
    <property type="component" value="Unassembled WGS sequence"/>
</dbReference>
<feature type="non-terminal residue" evidence="2">
    <location>
        <position position="1"/>
    </location>
</feature>
<keyword evidence="1" id="KW-0472">Membrane</keyword>
<organism evidence="2 3">
    <name type="scientific">Lentinula detonsa</name>
    <dbReference type="NCBI Taxonomy" id="2804962"/>
    <lineage>
        <taxon>Eukaryota</taxon>
        <taxon>Fungi</taxon>
        <taxon>Dikarya</taxon>
        <taxon>Basidiomycota</taxon>
        <taxon>Agaricomycotina</taxon>
        <taxon>Agaricomycetes</taxon>
        <taxon>Agaricomycetidae</taxon>
        <taxon>Agaricales</taxon>
        <taxon>Marasmiineae</taxon>
        <taxon>Omphalotaceae</taxon>
        <taxon>Lentinula</taxon>
    </lineage>
</organism>
<evidence type="ECO:0000313" key="3">
    <source>
        <dbReference type="Proteomes" id="UP001163850"/>
    </source>
</evidence>
<keyword evidence="1" id="KW-0812">Transmembrane</keyword>
<comment type="caution">
    <text evidence="2">The sequence shown here is derived from an EMBL/GenBank/DDBJ whole genome shotgun (WGS) entry which is preliminary data.</text>
</comment>
<protein>
    <submittedName>
        <fullName evidence="2">Uncharacterized protein</fullName>
    </submittedName>
</protein>
<keyword evidence="1" id="KW-1133">Transmembrane helix</keyword>
<sequence>MRPVDPIGYAYNRNLLRSQPLCAAGIYSMFLWWAIAQERLYVPFQSIDGKASDKFRSALFLGTCQSFLSSLLSALIYILLRKKKSETLIQALGFHDKNSEEATTAAISNGKAHTIPQWC</sequence>
<name>A0AA38PUR6_9AGAR</name>
<feature type="transmembrane region" description="Helical" evidence="1">
    <location>
        <begin position="21"/>
        <end position="37"/>
    </location>
</feature>